<feature type="compositionally biased region" description="Acidic residues" evidence="8">
    <location>
        <begin position="38"/>
        <end position="49"/>
    </location>
</feature>
<keyword evidence="7" id="KW-1205">Fibrinolytic toxin</keyword>
<comment type="function">
    <text evidence="6">Fibrinolytic activity; shows preferential cleavage of Arg-Gly bonds in all three fibrinogen chains. Contact with the caterpillars causes severe bleeding, due the anticoagulant effect of the protein.</text>
</comment>
<dbReference type="InterPro" id="IPR043504">
    <property type="entry name" value="Peptidase_S1_PA_chymotrypsin"/>
</dbReference>
<dbReference type="FunFam" id="2.40.10.10:FF:000068">
    <property type="entry name" value="transmembrane protease serine 2"/>
    <property type="match status" value="1"/>
</dbReference>
<dbReference type="InterPro" id="IPR001314">
    <property type="entry name" value="Peptidase_S1A"/>
</dbReference>
<dbReference type="EMBL" id="CAKASE010000073">
    <property type="protein sequence ID" value="CAG9574971.1"/>
    <property type="molecule type" value="Genomic_DNA"/>
</dbReference>
<dbReference type="SMART" id="SM00680">
    <property type="entry name" value="CLIP"/>
    <property type="match status" value="1"/>
</dbReference>
<dbReference type="AlphaFoldDB" id="A0A8J2QYX0"/>
<comment type="caution">
    <text evidence="10">The sequence shown here is derived from an EMBL/GenBank/DDBJ whole genome shotgun (WGS) entry which is preliminary data.</text>
</comment>
<evidence type="ECO:0000313" key="10">
    <source>
        <dbReference type="EMBL" id="CAG9574971.1"/>
    </source>
</evidence>
<dbReference type="PANTHER" id="PTHR24252:SF7">
    <property type="entry name" value="HYALIN"/>
    <property type="match status" value="1"/>
</dbReference>
<keyword evidence="4" id="KW-1015">Disulfide bond</keyword>
<dbReference type="SMART" id="SM00020">
    <property type="entry name" value="Tryp_SPc"/>
    <property type="match status" value="1"/>
</dbReference>
<dbReference type="GO" id="GO:0090729">
    <property type="term" value="F:toxin activity"/>
    <property type="evidence" value="ECO:0007669"/>
    <property type="project" value="UniProtKB-KW"/>
</dbReference>
<evidence type="ECO:0000259" key="9">
    <source>
        <dbReference type="PROSITE" id="PS50240"/>
    </source>
</evidence>
<sequence>MNDNNISVSVGDLLPIPDVDCDVKSSDETNNKLVDQDTSIESEYEDVEPDLNSTLQEGEQEKEQDINKRERRPPERFGYSNLCTSSNEKLNDPVTVQEALQSSCDPCFIKNVSGVCKTISECRYAKKLVREDQVKPPTCKFQGEDRIVCCPENDLFHETGVFKHHFVGLARGVKKSKYMTCRYDGYQPLQCCENAKPVNIPPENVTCPSLPRPRLAKKHIAWTKCVDYQRYINKCVPDPIDRTRMRRVNTCGITNSNFRISGGVEANPREFPFMAVIGCHNSLDLDADIKWVGGGSLISEKFILTATHILSEPTYGRVRYALLGTLNKTDIRSGVLYNIVSMIAYPDYNVPVKANDIALLELDRQVFFNEFIHPVCLPVPGRKITEDDYIVAGWGETHNRVSSDVLLTARLRRTDECKTKIVRKDFVYSDEMYICAKGKVKRGVYQDTCQVGSLRLLGC</sequence>
<feature type="domain" description="Peptidase S1" evidence="9">
    <location>
        <begin position="260"/>
        <end position="459"/>
    </location>
</feature>
<evidence type="ECO:0000256" key="5">
    <source>
        <dbReference type="ARBA" id="ARBA00023240"/>
    </source>
</evidence>
<dbReference type="GO" id="GO:0006508">
    <property type="term" value="P:proteolysis"/>
    <property type="evidence" value="ECO:0007669"/>
    <property type="project" value="InterPro"/>
</dbReference>
<dbReference type="PANTHER" id="PTHR24252">
    <property type="entry name" value="ACROSIN-RELATED"/>
    <property type="match status" value="1"/>
</dbReference>
<dbReference type="InterPro" id="IPR001254">
    <property type="entry name" value="Trypsin_dom"/>
</dbReference>
<evidence type="ECO:0000313" key="11">
    <source>
        <dbReference type="Proteomes" id="UP000789524"/>
    </source>
</evidence>
<evidence type="ECO:0000256" key="6">
    <source>
        <dbReference type="ARBA" id="ARBA00055534"/>
    </source>
</evidence>
<proteinExistence type="predicted"/>
<dbReference type="CDD" id="cd00190">
    <property type="entry name" value="Tryp_SPc"/>
    <property type="match status" value="1"/>
</dbReference>
<feature type="compositionally biased region" description="Basic and acidic residues" evidence="8">
    <location>
        <begin position="59"/>
        <end position="75"/>
    </location>
</feature>
<protein>
    <submittedName>
        <fullName evidence="10">(African queen) hypothetical protein</fullName>
    </submittedName>
</protein>
<dbReference type="PROSITE" id="PS50240">
    <property type="entry name" value="TRYPSIN_DOM"/>
    <property type="match status" value="1"/>
</dbReference>
<keyword evidence="5" id="KW-1199">Hemostasis impairing toxin</keyword>
<feature type="region of interest" description="Disordered" evidence="8">
    <location>
        <begin position="24"/>
        <end position="78"/>
    </location>
</feature>
<dbReference type="Gene3D" id="2.40.10.10">
    <property type="entry name" value="Trypsin-like serine proteases"/>
    <property type="match status" value="1"/>
</dbReference>
<dbReference type="InterPro" id="IPR022700">
    <property type="entry name" value="CLIP"/>
</dbReference>
<dbReference type="Proteomes" id="UP000789524">
    <property type="component" value="Unassembled WGS sequence"/>
</dbReference>
<organism evidence="10 11">
    <name type="scientific">Danaus chrysippus</name>
    <name type="common">African queen</name>
    <dbReference type="NCBI Taxonomy" id="151541"/>
    <lineage>
        <taxon>Eukaryota</taxon>
        <taxon>Metazoa</taxon>
        <taxon>Ecdysozoa</taxon>
        <taxon>Arthropoda</taxon>
        <taxon>Hexapoda</taxon>
        <taxon>Insecta</taxon>
        <taxon>Pterygota</taxon>
        <taxon>Neoptera</taxon>
        <taxon>Endopterygota</taxon>
        <taxon>Lepidoptera</taxon>
        <taxon>Glossata</taxon>
        <taxon>Ditrysia</taxon>
        <taxon>Papilionoidea</taxon>
        <taxon>Nymphalidae</taxon>
        <taxon>Danainae</taxon>
        <taxon>Danaini</taxon>
        <taxon>Danaina</taxon>
        <taxon>Danaus</taxon>
        <taxon>Anosia</taxon>
    </lineage>
</organism>
<accession>A0A8J2QYX0</accession>
<gene>
    <name evidence="10" type="ORF">DCHRY22_LOCUS11166</name>
</gene>
<dbReference type="InterPro" id="IPR009003">
    <property type="entry name" value="Peptidase_S1_PA"/>
</dbReference>
<evidence type="ECO:0000256" key="2">
    <source>
        <dbReference type="ARBA" id="ARBA00022656"/>
    </source>
</evidence>
<dbReference type="SUPFAM" id="SSF50494">
    <property type="entry name" value="Trypsin-like serine proteases"/>
    <property type="match status" value="1"/>
</dbReference>
<evidence type="ECO:0000256" key="7">
    <source>
        <dbReference type="ARBA" id="ARBA00084094"/>
    </source>
</evidence>
<evidence type="ECO:0000256" key="8">
    <source>
        <dbReference type="SAM" id="MobiDB-lite"/>
    </source>
</evidence>
<keyword evidence="2" id="KW-0800">Toxin</keyword>
<evidence type="ECO:0000256" key="1">
    <source>
        <dbReference type="ARBA" id="ARBA00004239"/>
    </source>
</evidence>
<keyword evidence="11" id="KW-1185">Reference proteome</keyword>
<keyword evidence="3" id="KW-0732">Signal</keyword>
<dbReference type="PRINTS" id="PR00722">
    <property type="entry name" value="CHYMOTRYPSIN"/>
</dbReference>
<evidence type="ECO:0000256" key="3">
    <source>
        <dbReference type="ARBA" id="ARBA00022729"/>
    </source>
</evidence>
<reference evidence="10" key="1">
    <citation type="submission" date="2021-09" db="EMBL/GenBank/DDBJ databases">
        <authorList>
            <person name="Martin H S."/>
        </authorList>
    </citation>
    <scope>NUCLEOTIDE SEQUENCE</scope>
</reference>
<name>A0A8J2QYX0_9NEOP</name>
<dbReference type="OrthoDB" id="6339452at2759"/>
<comment type="subcellular location">
    <subcellularLocation>
        <location evidence="1">Secreted</location>
        <location evidence="1">Extracellular space</location>
    </subcellularLocation>
</comment>
<evidence type="ECO:0000256" key="4">
    <source>
        <dbReference type="ARBA" id="ARBA00023157"/>
    </source>
</evidence>
<dbReference type="Pfam" id="PF00089">
    <property type="entry name" value="Trypsin"/>
    <property type="match status" value="1"/>
</dbReference>
<dbReference type="GO" id="GO:0004252">
    <property type="term" value="F:serine-type endopeptidase activity"/>
    <property type="evidence" value="ECO:0007669"/>
    <property type="project" value="InterPro"/>
</dbReference>
<dbReference type="GO" id="GO:0005576">
    <property type="term" value="C:extracellular region"/>
    <property type="evidence" value="ECO:0007669"/>
    <property type="project" value="UniProtKB-SubCell"/>
</dbReference>